<dbReference type="InterPro" id="IPR008984">
    <property type="entry name" value="SMAD_FHA_dom_sf"/>
</dbReference>
<name>A0A8C3NIN1_GEOPR</name>
<dbReference type="PROSITE" id="PS50006">
    <property type="entry name" value="FHA_DOMAIN"/>
    <property type="match status" value="1"/>
</dbReference>
<dbReference type="PANTHER" id="PTHR45881">
    <property type="entry name" value="CHECKPOINT SUPPRESSOR 1-LIKE, ISOFORM A-RELATED"/>
    <property type="match status" value="1"/>
</dbReference>
<accession>A0A8U8BDU5</accession>
<accession>A0A8C3NIN1</accession>
<dbReference type="InterPro" id="IPR030456">
    <property type="entry name" value="TF_fork_head_CS_2"/>
</dbReference>
<evidence type="ECO:0000256" key="1">
    <source>
        <dbReference type="ARBA" id="ARBA00004123"/>
    </source>
</evidence>
<reference evidence="8" key="3">
    <citation type="submission" date="2025-09" db="UniProtKB">
        <authorList>
            <consortium name="Ensembl"/>
        </authorList>
    </citation>
    <scope>IDENTIFICATION</scope>
</reference>
<dbReference type="PROSITE" id="PS50039">
    <property type="entry name" value="FORK_HEAD_3"/>
    <property type="match status" value="1"/>
</dbReference>
<proteinExistence type="predicted"/>
<feature type="compositionally biased region" description="Basic and acidic residues" evidence="7">
    <location>
        <begin position="766"/>
        <end position="775"/>
    </location>
</feature>
<dbReference type="GO" id="GO:0045893">
    <property type="term" value="P:positive regulation of DNA-templated transcription"/>
    <property type="evidence" value="ECO:0007669"/>
    <property type="project" value="UniProtKB-ARBA"/>
</dbReference>
<feature type="compositionally biased region" description="Low complexity" evidence="7">
    <location>
        <begin position="756"/>
        <end position="765"/>
    </location>
</feature>
<keyword evidence="4" id="KW-0804">Transcription</keyword>
<dbReference type="Gene3D" id="2.60.200.20">
    <property type="match status" value="1"/>
</dbReference>
<dbReference type="SMART" id="SM00339">
    <property type="entry name" value="FH"/>
    <property type="match status" value="1"/>
</dbReference>
<feature type="compositionally biased region" description="Polar residues" evidence="7">
    <location>
        <begin position="790"/>
        <end position="799"/>
    </location>
</feature>
<feature type="DNA-binding region" description="Fork-head" evidence="6">
    <location>
        <begin position="392"/>
        <end position="487"/>
    </location>
</feature>
<dbReference type="PROSITE" id="PS00657">
    <property type="entry name" value="FORK_HEAD_1"/>
    <property type="match status" value="1"/>
</dbReference>
<comment type="subcellular location">
    <subcellularLocation>
        <location evidence="1 6">Nucleus</location>
    </subcellularLocation>
</comment>
<dbReference type="SUPFAM" id="SSF46785">
    <property type="entry name" value="Winged helix' DNA-binding domain"/>
    <property type="match status" value="1"/>
</dbReference>
<dbReference type="Pfam" id="PF00250">
    <property type="entry name" value="Forkhead"/>
    <property type="match status" value="1"/>
</dbReference>
<organism evidence="8 9">
    <name type="scientific">Geospiza parvula</name>
    <name type="common">Small tree-finch</name>
    <name type="synonym">Camarhynchus parvulus</name>
    <dbReference type="NCBI Taxonomy" id="87175"/>
    <lineage>
        <taxon>Eukaryota</taxon>
        <taxon>Metazoa</taxon>
        <taxon>Chordata</taxon>
        <taxon>Craniata</taxon>
        <taxon>Vertebrata</taxon>
        <taxon>Euteleostomi</taxon>
        <taxon>Archelosauria</taxon>
        <taxon>Archosauria</taxon>
        <taxon>Dinosauria</taxon>
        <taxon>Saurischia</taxon>
        <taxon>Theropoda</taxon>
        <taxon>Coelurosauria</taxon>
        <taxon>Aves</taxon>
        <taxon>Neognathae</taxon>
        <taxon>Neoaves</taxon>
        <taxon>Telluraves</taxon>
        <taxon>Australaves</taxon>
        <taxon>Passeriformes</taxon>
        <taxon>Thraupidae</taxon>
        <taxon>Camarhynchus</taxon>
    </lineage>
</organism>
<feature type="region of interest" description="Disordered" evidence="7">
    <location>
        <begin position="756"/>
        <end position="799"/>
    </location>
</feature>
<evidence type="ECO:0000313" key="9">
    <source>
        <dbReference type="Proteomes" id="UP000694382"/>
    </source>
</evidence>
<dbReference type="PANTHER" id="PTHR45881:SF4">
    <property type="entry name" value="FORKHEAD BOX PROTEIN K1"/>
    <property type="match status" value="1"/>
</dbReference>
<dbReference type="FunFam" id="1.10.10.10:FF:000030">
    <property type="entry name" value="Forkhead box protein K2"/>
    <property type="match status" value="1"/>
</dbReference>
<feature type="region of interest" description="Disordered" evidence="7">
    <location>
        <begin position="1"/>
        <end position="137"/>
    </location>
</feature>
<dbReference type="Proteomes" id="UP000694382">
    <property type="component" value="Chromosome 14"/>
</dbReference>
<keyword evidence="3 6" id="KW-0238">DNA-binding</keyword>
<evidence type="ECO:0000256" key="3">
    <source>
        <dbReference type="ARBA" id="ARBA00023125"/>
    </source>
</evidence>
<dbReference type="InterPro" id="IPR036390">
    <property type="entry name" value="WH_DNA-bd_sf"/>
</dbReference>
<dbReference type="GO" id="GO:0005634">
    <property type="term" value="C:nucleus"/>
    <property type="evidence" value="ECO:0007669"/>
    <property type="project" value="UniProtKB-SubCell"/>
</dbReference>
<dbReference type="CDD" id="cd22722">
    <property type="entry name" value="FHA_FOXK1"/>
    <property type="match status" value="1"/>
</dbReference>
<feature type="region of interest" description="Disordered" evidence="7">
    <location>
        <begin position="500"/>
        <end position="529"/>
    </location>
</feature>
<dbReference type="PROSITE" id="PS00658">
    <property type="entry name" value="FORK_HEAD_2"/>
    <property type="match status" value="1"/>
</dbReference>
<keyword evidence="9" id="KW-1185">Reference proteome</keyword>
<dbReference type="InterPro" id="IPR000253">
    <property type="entry name" value="FHA_dom"/>
</dbReference>
<keyword evidence="2" id="KW-0805">Transcription regulation</keyword>
<keyword evidence="5 6" id="KW-0539">Nucleus</keyword>
<protein>
    <submittedName>
        <fullName evidence="8">Uncharacterized protein</fullName>
    </submittedName>
</protein>
<dbReference type="CDD" id="cd20054">
    <property type="entry name" value="FH_FOXK1"/>
    <property type="match status" value="1"/>
</dbReference>
<reference evidence="8" key="2">
    <citation type="submission" date="2025-08" db="UniProtKB">
        <authorList>
            <consortium name="Ensembl"/>
        </authorList>
    </citation>
    <scope>IDENTIFICATION</scope>
</reference>
<dbReference type="InterPro" id="IPR047394">
    <property type="entry name" value="FH_FOXK1"/>
</dbReference>
<dbReference type="Gene3D" id="1.10.10.10">
    <property type="entry name" value="Winged helix-like DNA-binding domain superfamily/Winged helix DNA-binding domain"/>
    <property type="match status" value="1"/>
</dbReference>
<evidence type="ECO:0000256" key="4">
    <source>
        <dbReference type="ARBA" id="ARBA00023163"/>
    </source>
</evidence>
<dbReference type="GO" id="GO:0000978">
    <property type="term" value="F:RNA polymerase II cis-regulatory region sequence-specific DNA binding"/>
    <property type="evidence" value="ECO:0007669"/>
    <property type="project" value="TreeGrafter"/>
</dbReference>
<feature type="compositionally biased region" description="Gly residues" evidence="7">
    <location>
        <begin position="99"/>
        <end position="111"/>
    </location>
</feature>
<feature type="compositionally biased region" description="Basic residues" evidence="7">
    <location>
        <begin position="112"/>
        <end position="124"/>
    </location>
</feature>
<dbReference type="SMART" id="SM00240">
    <property type="entry name" value="FHA"/>
    <property type="match status" value="1"/>
</dbReference>
<dbReference type="FunFam" id="2.60.200.20:FF:000031">
    <property type="entry name" value="Forkhead box protein K1"/>
    <property type="match status" value="1"/>
</dbReference>
<dbReference type="InterPro" id="IPR018122">
    <property type="entry name" value="TF_fork_head_CS_1"/>
</dbReference>
<reference evidence="8" key="1">
    <citation type="submission" date="2020-02" db="EMBL/GenBank/DDBJ databases">
        <authorList>
            <person name="Enbody D E."/>
            <person name="Pettersson E M."/>
        </authorList>
    </citation>
    <scope>NUCLEOTIDE SEQUENCE [LARGE SCALE GENOMIC DNA]</scope>
</reference>
<evidence type="ECO:0000256" key="2">
    <source>
        <dbReference type="ARBA" id="ARBA00023015"/>
    </source>
</evidence>
<dbReference type="PRINTS" id="PR00053">
    <property type="entry name" value="FORKHEAD"/>
</dbReference>
<dbReference type="AlphaFoldDB" id="A0A8C3NIN1"/>
<evidence type="ECO:0000256" key="7">
    <source>
        <dbReference type="SAM" id="MobiDB-lite"/>
    </source>
</evidence>
<dbReference type="Pfam" id="PF00498">
    <property type="entry name" value="FHA"/>
    <property type="match status" value="1"/>
</dbReference>
<dbReference type="GO" id="GO:0000981">
    <property type="term" value="F:DNA-binding transcription factor activity, RNA polymerase II-specific"/>
    <property type="evidence" value="ECO:0007669"/>
    <property type="project" value="TreeGrafter"/>
</dbReference>
<sequence>MIPWRGSTRPLKRAHVSDQNPRPQKARSALLCGGGSPAARGCLCGGAGAGPERLNRRERRAGAAPSHLPVPRCPPWPAGGAARPPLPPPPRAPDRGGAAAPGGPAGGGGGRRGSRPAPRPRHPRPAGPAPEAGTLARSLPGNMAEVGEDSSGARALLALRSAPCSPAAAPPPGPPPPAAPPAACTGPVLARLQGREFEFLMRQPAVTIGRNSSQGSVDVNMGHSSFISRRHLQLSFQEPHFYLRCLGKNGVFVDGAFQRRGGPALQLPPQCTFRFPSTVIKIQFTSLYHKEEVKEEASTHPLRPLYPQISPLKIHIPEPDLRSVVSPLPSPTGTISVPNSCPASPRGAGSSGYRFVHNITSDLQLAAEYAAKAASEQQADASGGDSPKDESKPPYSYAQLIVQAISSAQDRQLTLSGIYAHITKHYPYYRTADKGWQNSIRHNLSLNRYFIKVPRSQEEPGKGSFWRIDPASEAKLVEQAFRKRRQRGVSCFRTPFGPLSSRSAPASPTHPGLLSPHSSGLQTPECLSREGSPIPHDHDFGSKLASVPEYRYSQSAPGSPVSAQPVIMAVPPRPSTLVAKPVAYMPASIVTSQQPSCHAIHVVQQAPTVTMVRVVTSSANSANGYILTNQGTAGGAHEAAGAVLDLAADHRGMDEKPTIAFATIPTASRVIQTVASQMAQGVPGQTVTILQQAAPVALGQHQLPVRAVTQNGKHAVPTNSIAGSAYALTNPLQLLAAQASSSTPVVVSRVCEAGTEETAAASSSEPEVKRARLEEPSAAVPAQAAVITPTVPQGQATSE</sequence>
<dbReference type="InterPro" id="IPR001766">
    <property type="entry name" value="Fork_head_dom"/>
</dbReference>
<dbReference type="SUPFAM" id="SSF49879">
    <property type="entry name" value="SMAD/FHA domain"/>
    <property type="match status" value="1"/>
</dbReference>
<dbReference type="InterPro" id="IPR036388">
    <property type="entry name" value="WH-like_DNA-bd_sf"/>
</dbReference>
<dbReference type="Ensembl" id="ENSCPVT00000020312.2">
    <property type="protein sequence ID" value="ENSCPVP00000019437.2"/>
    <property type="gene ID" value="ENSCPVG00000014173.2"/>
</dbReference>
<evidence type="ECO:0000313" key="8">
    <source>
        <dbReference type="Ensembl" id="ENSCPVP00000019437.2"/>
    </source>
</evidence>
<evidence type="ECO:0000256" key="6">
    <source>
        <dbReference type="PROSITE-ProRule" id="PRU00089"/>
    </source>
</evidence>
<evidence type="ECO:0000256" key="5">
    <source>
        <dbReference type="ARBA" id="ARBA00023242"/>
    </source>
</evidence>